<evidence type="ECO:0000256" key="1">
    <source>
        <dbReference type="SAM" id="SignalP"/>
    </source>
</evidence>
<keyword evidence="3" id="KW-1185">Reference proteome</keyword>
<accession>A0ABR1TMV1</accession>
<dbReference type="Proteomes" id="UP001446871">
    <property type="component" value="Unassembled WGS sequence"/>
</dbReference>
<proteinExistence type="predicted"/>
<comment type="caution">
    <text evidence="2">The sequence shown here is derived from an EMBL/GenBank/DDBJ whole genome shotgun (WGS) entry which is preliminary data.</text>
</comment>
<dbReference type="EMBL" id="JAQQWM010000009">
    <property type="protein sequence ID" value="KAK8047927.1"/>
    <property type="molecule type" value="Genomic_DNA"/>
</dbReference>
<protein>
    <submittedName>
        <fullName evidence="2">Uncharacterized protein</fullName>
    </submittedName>
</protein>
<reference evidence="2 3" key="1">
    <citation type="submission" date="2023-01" db="EMBL/GenBank/DDBJ databases">
        <title>Analysis of 21 Apiospora genomes using comparative genomics revels a genus with tremendous synthesis potential of carbohydrate active enzymes and secondary metabolites.</title>
        <authorList>
            <person name="Sorensen T."/>
        </authorList>
    </citation>
    <scope>NUCLEOTIDE SEQUENCE [LARGE SCALE GENOMIC DNA]</scope>
    <source>
        <strain evidence="2 3">CBS 83171</strain>
    </source>
</reference>
<name>A0ABR1TMV1_9PEZI</name>
<evidence type="ECO:0000313" key="3">
    <source>
        <dbReference type="Proteomes" id="UP001446871"/>
    </source>
</evidence>
<keyword evidence="1" id="KW-0732">Signal</keyword>
<evidence type="ECO:0000313" key="2">
    <source>
        <dbReference type="EMBL" id="KAK8047927.1"/>
    </source>
</evidence>
<gene>
    <name evidence="2" type="ORF">PG996_015991</name>
</gene>
<feature type="chain" id="PRO_5047482491" evidence="1">
    <location>
        <begin position="21"/>
        <end position="229"/>
    </location>
</feature>
<sequence>MRAAFFTALALGGLVTNTIASPIEAAELSPEPYQNITTSEVQGYGGGDYSAQGKILELLLDEIIDHADIIDSILGGGSKNPKWGESLKLIRMIAPQLGAVAGLLNGLEIIGKKKSPYVVAQDDVTGLEYMVEADFEVAVAVDVDVTGGGRSECNKLCVFDLISKILMQVYGIAFSVVKSCGLGFSFQYLSPIVLKLVKKLTMLDMVVGGVLEVSEPLISKILGMIRLSH</sequence>
<feature type="signal peptide" evidence="1">
    <location>
        <begin position="1"/>
        <end position="20"/>
    </location>
</feature>
<organism evidence="2 3">
    <name type="scientific">Apiospora saccharicola</name>
    <dbReference type="NCBI Taxonomy" id="335842"/>
    <lineage>
        <taxon>Eukaryota</taxon>
        <taxon>Fungi</taxon>
        <taxon>Dikarya</taxon>
        <taxon>Ascomycota</taxon>
        <taxon>Pezizomycotina</taxon>
        <taxon>Sordariomycetes</taxon>
        <taxon>Xylariomycetidae</taxon>
        <taxon>Amphisphaeriales</taxon>
        <taxon>Apiosporaceae</taxon>
        <taxon>Apiospora</taxon>
    </lineage>
</organism>